<dbReference type="RefSeq" id="WP_394607107.1">
    <property type="nucleotide sequence ID" value="NZ_JBIHSN010000002.1"/>
</dbReference>
<reference evidence="3 4" key="1">
    <citation type="submission" date="2024-10" db="EMBL/GenBank/DDBJ databases">
        <authorList>
            <person name="Yibar A."/>
            <person name="Saticioglu I.B."/>
            <person name="Duman M."/>
            <person name="Ajmi N."/>
            <person name="Gurler F."/>
            <person name="Ay H."/>
            <person name="Onuk E."/>
            <person name="Guler S."/>
            <person name="Romalde J.L."/>
        </authorList>
    </citation>
    <scope>NUCLEOTIDE SEQUENCE [LARGE SCALE GENOMIC DNA]</scope>
    <source>
        <strain evidence="3 4">14-MA-B</strain>
    </source>
</reference>
<dbReference type="PANTHER" id="PTHR47505">
    <property type="entry name" value="DNA UTILIZATION PROTEIN YHGH"/>
    <property type="match status" value="1"/>
</dbReference>
<dbReference type="Pfam" id="PF00156">
    <property type="entry name" value="Pribosyltran"/>
    <property type="match status" value="1"/>
</dbReference>
<feature type="domain" description="Phosphoribosyltransferase" evidence="2">
    <location>
        <begin position="181"/>
        <end position="247"/>
    </location>
</feature>
<dbReference type="InterPro" id="IPR029057">
    <property type="entry name" value="PRTase-like"/>
</dbReference>
<dbReference type="Gene3D" id="3.40.50.2020">
    <property type="match status" value="1"/>
</dbReference>
<protein>
    <submittedName>
        <fullName evidence="3">ComF family protein</fullName>
    </submittedName>
</protein>
<dbReference type="Proteomes" id="UP001607151">
    <property type="component" value="Unassembled WGS sequence"/>
</dbReference>
<name>A0ABW7IUJ0_9VIBR</name>
<comment type="caution">
    <text evidence="3">The sequence shown here is derived from an EMBL/GenBank/DDBJ whole genome shotgun (WGS) entry which is preliminary data.</text>
</comment>
<dbReference type="PANTHER" id="PTHR47505:SF1">
    <property type="entry name" value="DNA UTILIZATION PROTEIN YHGH"/>
    <property type="match status" value="1"/>
</dbReference>
<dbReference type="SUPFAM" id="SSF53271">
    <property type="entry name" value="PRTase-like"/>
    <property type="match status" value="1"/>
</dbReference>
<evidence type="ECO:0000259" key="2">
    <source>
        <dbReference type="Pfam" id="PF00156"/>
    </source>
</evidence>
<gene>
    <name evidence="3" type="ORF">ACGRQ9_01290</name>
</gene>
<organism evidence="3 4">
    <name type="scientific">Vibrio rumoiensis</name>
    <dbReference type="NCBI Taxonomy" id="76258"/>
    <lineage>
        <taxon>Bacteria</taxon>
        <taxon>Pseudomonadati</taxon>
        <taxon>Pseudomonadota</taxon>
        <taxon>Gammaproteobacteria</taxon>
        <taxon>Vibrionales</taxon>
        <taxon>Vibrionaceae</taxon>
        <taxon>Vibrio</taxon>
    </lineage>
</organism>
<dbReference type="EMBL" id="JBIHSN010000002">
    <property type="protein sequence ID" value="MFH0264178.1"/>
    <property type="molecule type" value="Genomic_DNA"/>
</dbReference>
<sequence>MMTLLIQFFSLSPMKLLERIKRGLPHQCHLCRLTITPQDAHPLHSFWCQHCVERFIDTTPRCQRCGLRTVTPVEQCGQCLTQPPKWDRLYCINDYQAPLKAYVQKLKYRRQFWLASELALLLAPMINEPCSEIIPVPLHWRRQWSRGFNQSAEIAHHLAKYWQKRECDCQVNHEVFRRIKATPQQKGLTKIERRRNTKRAFQLKNIPLTQHVALVDDVVTTGSTLEPLCVLLRKAGVKQIDVYCLSRTPTPN</sequence>
<evidence type="ECO:0000313" key="3">
    <source>
        <dbReference type="EMBL" id="MFH0264178.1"/>
    </source>
</evidence>
<evidence type="ECO:0000256" key="1">
    <source>
        <dbReference type="ARBA" id="ARBA00008007"/>
    </source>
</evidence>
<proteinExistence type="inferred from homology"/>
<keyword evidence="4" id="KW-1185">Reference proteome</keyword>
<accession>A0ABW7IUJ0</accession>
<dbReference type="CDD" id="cd06223">
    <property type="entry name" value="PRTases_typeI"/>
    <property type="match status" value="1"/>
</dbReference>
<evidence type="ECO:0000313" key="4">
    <source>
        <dbReference type="Proteomes" id="UP001607151"/>
    </source>
</evidence>
<comment type="similarity">
    <text evidence="1">Belongs to the ComF/GntX family.</text>
</comment>
<dbReference type="InterPro" id="IPR000836">
    <property type="entry name" value="PRTase_dom"/>
</dbReference>
<dbReference type="InterPro" id="IPR051910">
    <property type="entry name" value="ComF/GntX_DNA_util-trans"/>
</dbReference>